<feature type="repeat" description="PPR" evidence="2">
    <location>
        <begin position="97"/>
        <end position="131"/>
    </location>
</feature>
<dbReference type="Gene3D" id="1.25.40.10">
    <property type="entry name" value="Tetratricopeptide repeat domain"/>
    <property type="match status" value="2"/>
</dbReference>
<evidence type="ECO:0000259" key="3">
    <source>
        <dbReference type="Pfam" id="PF17177"/>
    </source>
</evidence>
<dbReference type="NCBIfam" id="TIGR00756">
    <property type="entry name" value="PPR"/>
    <property type="match status" value="3"/>
</dbReference>
<dbReference type="InterPro" id="IPR002885">
    <property type="entry name" value="PPR_rpt"/>
</dbReference>
<evidence type="ECO:0000256" key="2">
    <source>
        <dbReference type="PROSITE-ProRule" id="PRU00708"/>
    </source>
</evidence>
<dbReference type="PANTHER" id="PTHR47933:SF11">
    <property type="entry name" value="PENTATRICOPEPTIDE REPEAT-CONTAINING PROTEIN 2"/>
    <property type="match status" value="1"/>
</dbReference>
<dbReference type="PROSITE" id="PS51375">
    <property type="entry name" value="PPR"/>
    <property type="match status" value="4"/>
</dbReference>
<feature type="repeat" description="PPR" evidence="2">
    <location>
        <begin position="167"/>
        <end position="201"/>
    </location>
</feature>
<dbReference type="Pfam" id="PF17177">
    <property type="entry name" value="PPR_long"/>
    <property type="match status" value="1"/>
</dbReference>
<dbReference type="InterPro" id="IPR051240">
    <property type="entry name" value="Mito_RNA-Proc/Resp"/>
</dbReference>
<dbReference type="InterPro" id="IPR033443">
    <property type="entry name" value="PROP1-like_PPR_dom"/>
</dbReference>
<dbReference type="PANTHER" id="PTHR47933">
    <property type="entry name" value="PENTATRICOPEPTIDE REPEAT-CONTAINING PROTEIN 1, MITOCHONDRIAL"/>
    <property type="match status" value="1"/>
</dbReference>
<gene>
    <name evidence="4" type="ORF">H6P81_014817</name>
</gene>
<evidence type="ECO:0000256" key="1">
    <source>
        <dbReference type="ARBA" id="ARBA00022737"/>
    </source>
</evidence>
<reference evidence="4 5" key="1">
    <citation type="submission" date="2021-07" db="EMBL/GenBank/DDBJ databases">
        <title>The Aristolochia fimbriata genome: insights into angiosperm evolution, floral development and chemical biosynthesis.</title>
        <authorList>
            <person name="Jiao Y."/>
        </authorList>
    </citation>
    <scope>NUCLEOTIDE SEQUENCE [LARGE SCALE GENOMIC DNA]</scope>
    <source>
        <strain evidence="4">IBCAS-2021</strain>
        <tissue evidence="4">Leaf</tissue>
    </source>
</reference>
<dbReference type="InterPro" id="IPR011990">
    <property type="entry name" value="TPR-like_helical_dom_sf"/>
</dbReference>
<feature type="repeat" description="PPR" evidence="2">
    <location>
        <begin position="62"/>
        <end position="96"/>
    </location>
</feature>
<dbReference type="SUPFAM" id="SSF48452">
    <property type="entry name" value="TPR-like"/>
    <property type="match status" value="1"/>
</dbReference>
<dbReference type="AlphaFoldDB" id="A0AAV7E6N9"/>
<accession>A0AAV7E6N9</accession>
<evidence type="ECO:0000313" key="4">
    <source>
        <dbReference type="EMBL" id="KAG9443477.1"/>
    </source>
</evidence>
<protein>
    <recommendedName>
        <fullName evidence="3">PROP1-like PPR domain-containing protein</fullName>
    </recommendedName>
</protein>
<name>A0AAV7E6N9_ARIFI</name>
<evidence type="ECO:0000313" key="5">
    <source>
        <dbReference type="Proteomes" id="UP000825729"/>
    </source>
</evidence>
<sequence length="279" mass="31813">MANDGCMPNYRTYGVLLKGLQKDQELLVEKCINGYFADGKERNSTTITVLLDKLLENGCGPYFHTYVSLIVGLCEEGRSLEAEQLFKSMLDKGMCPNEKAYNSLLLVYCRELKIDNALEILAKMTSNDFEPPLVAYKAMICALHKANRIEEARNLFEGMLCKQWSPDEIVWTVLVDGLIKEGGSDLCMSLLHVMESRGREITFQTYMILARELSSQNKSVDMDRVANKLRVSYLCTQLHLIKMLNKMDVLELWSWSDLCSCKFPHKKEFLNFSGCIIQA</sequence>
<organism evidence="4 5">
    <name type="scientific">Aristolochia fimbriata</name>
    <name type="common">White veined hardy Dutchman's pipe vine</name>
    <dbReference type="NCBI Taxonomy" id="158543"/>
    <lineage>
        <taxon>Eukaryota</taxon>
        <taxon>Viridiplantae</taxon>
        <taxon>Streptophyta</taxon>
        <taxon>Embryophyta</taxon>
        <taxon>Tracheophyta</taxon>
        <taxon>Spermatophyta</taxon>
        <taxon>Magnoliopsida</taxon>
        <taxon>Magnoliidae</taxon>
        <taxon>Piperales</taxon>
        <taxon>Aristolochiaceae</taxon>
        <taxon>Aristolochia</taxon>
    </lineage>
</organism>
<keyword evidence="5" id="KW-1185">Reference proteome</keyword>
<dbReference type="Proteomes" id="UP000825729">
    <property type="component" value="Unassembled WGS sequence"/>
</dbReference>
<feature type="domain" description="PROP1-like PPR" evidence="3">
    <location>
        <begin position="83"/>
        <end position="215"/>
    </location>
</feature>
<keyword evidence="1" id="KW-0677">Repeat</keyword>
<dbReference type="GO" id="GO:0003729">
    <property type="term" value="F:mRNA binding"/>
    <property type="evidence" value="ECO:0007669"/>
    <property type="project" value="TreeGrafter"/>
</dbReference>
<dbReference type="EMBL" id="JAINDJ010000006">
    <property type="protein sequence ID" value="KAG9443477.1"/>
    <property type="molecule type" value="Genomic_DNA"/>
</dbReference>
<proteinExistence type="predicted"/>
<comment type="caution">
    <text evidence="4">The sequence shown here is derived from an EMBL/GenBank/DDBJ whole genome shotgun (WGS) entry which is preliminary data.</text>
</comment>
<feature type="repeat" description="PPR" evidence="2">
    <location>
        <begin position="132"/>
        <end position="166"/>
    </location>
</feature>